<dbReference type="GO" id="GO:0005267">
    <property type="term" value="F:potassium channel activity"/>
    <property type="evidence" value="ECO:0007669"/>
    <property type="project" value="UniProtKB-KW"/>
</dbReference>
<dbReference type="PRINTS" id="PR00169">
    <property type="entry name" value="KCHANNEL"/>
</dbReference>
<comment type="subcellular location">
    <subcellularLocation>
        <location evidence="1">Membrane</location>
        <topology evidence="1">Multi-pass membrane protein</topology>
    </subcellularLocation>
</comment>
<feature type="transmembrane region" description="Helical" evidence="11">
    <location>
        <begin position="70"/>
        <end position="91"/>
    </location>
</feature>
<comment type="caution">
    <text evidence="13">The sequence shown here is derived from an EMBL/GenBank/DDBJ whole genome shotgun (WGS) entry which is preliminary data.</text>
</comment>
<keyword evidence="9 11" id="KW-0472">Membrane</keyword>
<evidence type="ECO:0000259" key="12">
    <source>
        <dbReference type="Pfam" id="PF00520"/>
    </source>
</evidence>
<keyword evidence="7 11" id="KW-1133">Transmembrane helix</keyword>
<keyword evidence="4 11" id="KW-0812">Transmembrane</keyword>
<dbReference type="GO" id="GO:0016020">
    <property type="term" value="C:membrane"/>
    <property type="evidence" value="ECO:0007669"/>
    <property type="project" value="UniProtKB-SubCell"/>
</dbReference>
<keyword evidence="3" id="KW-0633">Potassium transport</keyword>
<keyword evidence="2" id="KW-0813">Transport</keyword>
<keyword evidence="5" id="KW-0631">Potassium channel</keyword>
<dbReference type="PANTHER" id="PTHR10027">
    <property type="entry name" value="CALCIUM-ACTIVATED POTASSIUM CHANNEL ALPHA CHAIN"/>
    <property type="match status" value="1"/>
</dbReference>
<proteinExistence type="predicted"/>
<dbReference type="Proteomes" id="UP000626109">
    <property type="component" value="Unassembled WGS sequence"/>
</dbReference>
<keyword evidence="6" id="KW-0630">Potassium</keyword>
<name>A0A813IGZ9_POLGL</name>
<accession>A0A813IGZ9</accession>
<feature type="domain" description="Ion transport" evidence="12">
    <location>
        <begin position="82"/>
        <end position="217"/>
    </location>
</feature>
<keyword evidence="8" id="KW-0406">Ion transport</keyword>
<dbReference type="Pfam" id="PF00520">
    <property type="entry name" value="Ion_trans"/>
    <property type="match status" value="1"/>
</dbReference>
<dbReference type="InterPro" id="IPR005821">
    <property type="entry name" value="Ion_trans_dom"/>
</dbReference>
<sequence>MSDSSDTPKWVWQNETLAPEAGLAIIVLVYYVVAALLIAISRMCKPLKSSSLTMLTARQRIFIVLQHKNVLQYIDVVQTGMSLWLCLAYIIESYGVVVEWFDTVEKTFNCLFVVDYVLQMFLSQDRLAYLFGFLAFVDVLTIMPLMVTWFIFRSESDTSVVLRIVRLSKLFRILRSFRLIRASSQDIYRELFLLGLTMVCLIFTAAGFYQLIENNWRLARGEPAILPFDQVWGDVPGDH</sequence>
<evidence type="ECO:0000256" key="9">
    <source>
        <dbReference type="ARBA" id="ARBA00023136"/>
    </source>
</evidence>
<evidence type="ECO:0000256" key="1">
    <source>
        <dbReference type="ARBA" id="ARBA00004141"/>
    </source>
</evidence>
<keyword evidence="10" id="KW-0407">Ion channel</keyword>
<dbReference type="InterPro" id="IPR047871">
    <property type="entry name" value="K_chnl_Slo-like"/>
</dbReference>
<evidence type="ECO:0000256" key="5">
    <source>
        <dbReference type="ARBA" id="ARBA00022826"/>
    </source>
</evidence>
<evidence type="ECO:0000256" key="10">
    <source>
        <dbReference type="ARBA" id="ARBA00023303"/>
    </source>
</evidence>
<dbReference type="SUPFAM" id="SSF81324">
    <property type="entry name" value="Voltage-gated potassium channels"/>
    <property type="match status" value="1"/>
</dbReference>
<evidence type="ECO:0000313" key="14">
    <source>
        <dbReference type="Proteomes" id="UP000626109"/>
    </source>
</evidence>
<evidence type="ECO:0000256" key="3">
    <source>
        <dbReference type="ARBA" id="ARBA00022538"/>
    </source>
</evidence>
<reference evidence="13" key="1">
    <citation type="submission" date="2021-02" db="EMBL/GenBank/DDBJ databases">
        <authorList>
            <person name="Dougan E. K."/>
            <person name="Rhodes N."/>
            <person name="Thang M."/>
            <person name="Chan C."/>
        </authorList>
    </citation>
    <scope>NUCLEOTIDE SEQUENCE</scope>
</reference>
<evidence type="ECO:0000256" key="6">
    <source>
        <dbReference type="ARBA" id="ARBA00022958"/>
    </source>
</evidence>
<evidence type="ECO:0000256" key="2">
    <source>
        <dbReference type="ARBA" id="ARBA00022448"/>
    </source>
</evidence>
<feature type="transmembrane region" description="Helical" evidence="11">
    <location>
        <begin position="191"/>
        <end position="212"/>
    </location>
</feature>
<organism evidence="13 14">
    <name type="scientific">Polarella glacialis</name>
    <name type="common">Dinoflagellate</name>
    <dbReference type="NCBI Taxonomy" id="89957"/>
    <lineage>
        <taxon>Eukaryota</taxon>
        <taxon>Sar</taxon>
        <taxon>Alveolata</taxon>
        <taxon>Dinophyceae</taxon>
        <taxon>Suessiales</taxon>
        <taxon>Suessiaceae</taxon>
        <taxon>Polarella</taxon>
    </lineage>
</organism>
<dbReference type="PANTHER" id="PTHR10027:SF10">
    <property type="entry name" value="SLOWPOKE 2, ISOFORM D"/>
    <property type="match status" value="1"/>
</dbReference>
<evidence type="ECO:0000256" key="8">
    <source>
        <dbReference type="ARBA" id="ARBA00023065"/>
    </source>
</evidence>
<dbReference type="Gene3D" id="1.10.287.70">
    <property type="match status" value="1"/>
</dbReference>
<protein>
    <recommendedName>
        <fullName evidence="12">Ion transport domain-containing protein</fullName>
    </recommendedName>
</protein>
<evidence type="ECO:0000256" key="11">
    <source>
        <dbReference type="SAM" id="Phobius"/>
    </source>
</evidence>
<evidence type="ECO:0000256" key="4">
    <source>
        <dbReference type="ARBA" id="ARBA00022692"/>
    </source>
</evidence>
<gene>
    <name evidence="13" type="ORF">PGLA2088_LOCUS8445</name>
</gene>
<dbReference type="AlphaFoldDB" id="A0A813IGZ9"/>
<dbReference type="EMBL" id="CAJNNW010009067">
    <property type="protein sequence ID" value="CAE8650658.1"/>
    <property type="molecule type" value="Genomic_DNA"/>
</dbReference>
<evidence type="ECO:0000313" key="13">
    <source>
        <dbReference type="EMBL" id="CAE8650658.1"/>
    </source>
</evidence>
<feature type="transmembrane region" description="Helical" evidence="11">
    <location>
        <begin position="127"/>
        <end position="152"/>
    </location>
</feature>
<feature type="transmembrane region" description="Helical" evidence="11">
    <location>
        <begin position="20"/>
        <end position="40"/>
    </location>
</feature>
<evidence type="ECO:0000256" key="7">
    <source>
        <dbReference type="ARBA" id="ARBA00022989"/>
    </source>
</evidence>